<dbReference type="Gene3D" id="1.10.260.40">
    <property type="entry name" value="lambda repressor-like DNA-binding domains"/>
    <property type="match status" value="1"/>
</dbReference>
<feature type="domain" description="HTH cro/C1-type" evidence="1">
    <location>
        <begin position="34"/>
        <end position="90"/>
    </location>
</feature>
<sequence length="152" mass="17496">MKHKFITVLDDITLSGLTVWSSRNKSKLIVGDWIRLLRNRLRMTQAELAHRAHITQPNLAAIESGKVDPQVGTLRRIYEGLGCELNLEPLLHKPLEELVRDRARAVALTRLKQTMGTMALEDQAPDKDTFRQLLEKRTDDLLRSPRKRLPTR</sequence>
<name>A0A0S4LA48_9BACT</name>
<organism evidence="2 3">
    <name type="scientific">Candidatus Nitrospira nitrosa</name>
    <dbReference type="NCBI Taxonomy" id="1742972"/>
    <lineage>
        <taxon>Bacteria</taxon>
        <taxon>Pseudomonadati</taxon>
        <taxon>Nitrospirota</taxon>
        <taxon>Nitrospiria</taxon>
        <taxon>Nitrospirales</taxon>
        <taxon>Nitrospiraceae</taxon>
        <taxon>Nitrospira</taxon>
    </lineage>
</organism>
<evidence type="ECO:0000313" key="3">
    <source>
        <dbReference type="Proteomes" id="UP000199032"/>
    </source>
</evidence>
<dbReference type="PROSITE" id="PS50943">
    <property type="entry name" value="HTH_CROC1"/>
    <property type="match status" value="1"/>
</dbReference>
<dbReference type="SUPFAM" id="SSF47413">
    <property type="entry name" value="lambda repressor-like DNA-binding domains"/>
    <property type="match status" value="1"/>
</dbReference>
<reference evidence="2 3" key="1">
    <citation type="submission" date="2015-10" db="EMBL/GenBank/DDBJ databases">
        <authorList>
            <person name="Gilbert D.G."/>
        </authorList>
    </citation>
    <scope>NUCLEOTIDE SEQUENCE [LARGE SCALE GENOMIC DNA]</scope>
    <source>
        <strain evidence="2">COMA1</strain>
    </source>
</reference>
<dbReference type="SMART" id="SM00530">
    <property type="entry name" value="HTH_XRE"/>
    <property type="match status" value="1"/>
</dbReference>
<gene>
    <name evidence="2" type="ORF">COMA1_11673</name>
</gene>
<proteinExistence type="predicted"/>
<dbReference type="GO" id="GO:0003677">
    <property type="term" value="F:DNA binding"/>
    <property type="evidence" value="ECO:0007669"/>
    <property type="project" value="InterPro"/>
</dbReference>
<dbReference type="Pfam" id="PF01381">
    <property type="entry name" value="HTH_3"/>
    <property type="match status" value="1"/>
</dbReference>
<dbReference type="InterPro" id="IPR001387">
    <property type="entry name" value="Cro/C1-type_HTH"/>
</dbReference>
<dbReference type="EMBL" id="CZQA01000001">
    <property type="protein sequence ID" value="CUS34389.1"/>
    <property type="molecule type" value="Genomic_DNA"/>
</dbReference>
<dbReference type="OrthoDB" id="9785949at2"/>
<accession>A0A0S4LA48</accession>
<dbReference type="InterPro" id="IPR010982">
    <property type="entry name" value="Lambda_DNA-bd_dom_sf"/>
</dbReference>
<dbReference type="AlphaFoldDB" id="A0A0S4LA48"/>
<dbReference type="STRING" id="1742972.COMA1_11673"/>
<dbReference type="CDD" id="cd00093">
    <property type="entry name" value="HTH_XRE"/>
    <property type="match status" value="1"/>
</dbReference>
<keyword evidence="3" id="KW-1185">Reference proteome</keyword>
<evidence type="ECO:0000259" key="1">
    <source>
        <dbReference type="PROSITE" id="PS50943"/>
    </source>
</evidence>
<evidence type="ECO:0000313" key="2">
    <source>
        <dbReference type="EMBL" id="CUS34389.1"/>
    </source>
</evidence>
<dbReference type="Proteomes" id="UP000199032">
    <property type="component" value="Unassembled WGS sequence"/>
</dbReference>
<protein>
    <recommendedName>
        <fullName evidence="1">HTH cro/C1-type domain-containing protein</fullName>
    </recommendedName>
</protein>